<organism evidence="2 3">
    <name type="scientific">Methanoplanus limicola DSM 2279</name>
    <dbReference type="NCBI Taxonomy" id="937775"/>
    <lineage>
        <taxon>Archaea</taxon>
        <taxon>Methanobacteriati</taxon>
        <taxon>Methanobacteriota</taxon>
        <taxon>Stenosarchaea group</taxon>
        <taxon>Methanomicrobia</taxon>
        <taxon>Methanomicrobiales</taxon>
        <taxon>Methanomicrobiaceae</taxon>
        <taxon>Methanoplanus</taxon>
    </lineage>
</organism>
<dbReference type="OrthoDB" id="107805at2157"/>
<evidence type="ECO:0000256" key="1">
    <source>
        <dbReference type="SAM" id="Phobius"/>
    </source>
</evidence>
<evidence type="ECO:0000313" key="3">
    <source>
        <dbReference type="Proteomes" id="UP000005741"/>
    </source>
</evidence>
<dbReference type="STRING" id="937775.Metlim_1356"/>
<proteinExistence type="predicted"/>
<dbReference type="AlphaFoldDB" id="H1Z1Z8"/>
<gene>
    <name evidence="2" type="ORF">Metlim_1356</name>
</gene>
<dbReference type="InterPro" id="IPR040493">
    <property type="entry name" value="DUF5518"/>
</dbReference>
<keyword evidence="1" id="KW-0472">Membrane</keyword>
<accession>H1Z1Z8</accession>
<dbReference type="EMBL" id="CM001436">
    <property type="protein sequence ID" value="EHQ35465.1"/>
    <property type="molecule type" value="Genomic_DNA"/>
</dbReference>
<protein>
    <recommendedName>
        <fullName evidence="4">DUF5518 domain-containing protein</fullName>
    </recommendedName>
</protein>
<feature type="transmembrane region" description="Helical" evidence="1">
    <location>
        <begin position="87"/>
        <end position="115"/>
    </location>
</feature>
<keyword evidence="3" id="KW-1185">Reference proteome</keyword>
<keyword evidence="1" id="KW-0812">Transmembrane</keyword>
<evidence type="ECO:0008006" key="4">
    <source>
        <dbReference type="Google" id="ProtNLM"/>
    </source>
</evidence>
<sequence>MAFWIPAFAGFLVMILLALLFGHAHPMASFAAPVIGGFIAGILVSEGTMEGAKAGFTSGIFGAIIASVLILVGGLAFFGISGLAVGIVVDIVIILIFSLSLGILGMIGGAVGGLFSR</sequence>
<keyword evidence="1" id="KW-1133">Transmembrane helix</keyword>
<reference evidence="2 3" key="1">
    <citation type="submission" date="2011-10" db="EMBL/GenBank/DDBJ databases">
        <title>The Improved High-Quality Draft genome of Methanoplanus limicola DSM 2279.</title>
        <authorList>
            <consortium name="US DOE Joint Genome Institute (JGI-PGF)"/>
            <person name="Lucas S."/>
            <person name="Copeland A."/>
            <person name="Lapidus A."/>
            <person name="Glavina del Rio T."/>
            <person name="Dalin E."/>
            <person name="Tice H."/>
            <person name="Bruce D."/>
            <person name="Goodwin L."/>
            <person name="Pitluck S."/>
            <person name="Peters L."/>
            <person name="Mikhailova N."/>
            <person name="Lu M."/>
            <person name="Kyrpides N."/>
            <person name="Mavromatis K."/>
            <person name="Ivanova N."/>
            <person name="Markowitz V."/>
            <person name="Cheng J.-F."/>
            <person name="Hugenholtz P."/>
            <person name="Woyke T."/>
            <person name="Wu D."/>
            <person name="Wirth R."/>
            <person name="Brambilla E.-M."/>
            <person name="Klenk H.-P."/>
            <person name="Eisen J.A."/>
        </authorList>
    </citation>
    <scope>NUCLEOTIDE SEQUENCE [LARGE SCALE GENOMIC DNA]</scope>
    <source>
        <strain evidence="2 3">DSM 2279</strain>
    </source>
</reference>
<dbReference type="InParanoid" id="H1Z1Z8"/>
<dbReference type="HOGENOM" id="CLU_2056083_0_0_2"/>
<evidence type="ECO:0000313" key="2">
    <source>
        <dbReference type="EMBL" id="EHQ35465.1"/>
    </source>
</evidence>
<name>H1Z1Z8_9EURY</name>
<dbReference type="Proteomes" id="UP000005741">
    <property type="component" value="Chromosome"/>
</dbReference>
<dbReference type="Pfam" id="PF17647">
    <property type="entry name" value="DUF5518"/>
    <property type="match status" value="1"/>
</dbReference>
<feature type="transmembrane region" description="Helical" evidence="1">
    <location>
        <begin position="55"/>
        <end position="80"/>
    </location>
</feature>